<reference evidence="2 3" key="1">
    <citation type="journal article" date="2015" name="Genome Biol. Evol.">
        <title>The genome of winter moth (Operophtera brumata) provides a genomic perspective on sexual dimorphism and phenology.</title>
        <authorList>
            <person name="Derks M.F."/>
            <person name="Smit S."/>
            <person name="Salis L."/>
            <person name="Schijlen E."/>
            <person name="Bossers A."/>
            <person name="Mateman C."/>
            <person name="Pijl A.S."/>
            <person name="de Ridder D."/>
            <person name="Groenen M.A."/>
            <person name="Visser M.E."/>
            <person name="Megens H.J."/>
        </authorList>
    </citation>
    <scope>NUCLEOTIDE SEQUENCE [LARGE SCALE GENOMIC DNA]</scope>
    <source>
        <strain evidence="2">WM2013NL</strain>
        <tissue evidence="2">Head and thorax</tissue>
    </source>
</reference>
<feature type="chain" id="PRO_5012655649" evidence="1">
    <location>
        <begin position="16"/>
        <end position="172"/>
    </location>
</feature>
<proteinExistence type="predicted"/>
<dbReference type="EMBL" id="JTDY01001193">
    <property type="protein sequence ID" value="KOB74592.1"/>
    <property type="molecule type" value="Genomic_DNA"/>
</dbReference>
<keyword evidence="1" id="KW-0732">Signal</keyword>
<accession>A0A0L7LGL2</accession>
<dbReference type="Proteomes" id="UP000037510">
    <property type="component" value="Unassembled WGS sequence"/>
</dbReference>
<keyword evidence="3" id="KW-1185">Reference proteome</keyword>
<comment type="caution">
    <text evidence="2">The sequence shown here is derived from an EMBL/GenBank/DDBJ whole genome shotgun (WGS) entry which is preliminary data.</text>
</comment>
<protein>
    <submittedName>
        <fullName evidence="2">Cuticular protein hypothetical 12</fullName>
    </submittedName>
</protein>
<gene>
    <name evidence="2" type="ORF">OBRU01_08966</name>
</gene>
<sequence length="172" mass="18218">MFKLVVLSFLAVAAAAPSSLLYSSPLTYSTVLAPATTTITKSASSVVHPSPVYSTYIAPLAYSHFIKKRSPQFYPYYAPSTIVTSVPVATSLISTPVVHSPAIVPYSASLPLATTHLIKKRSAQLLSPGAIIAPTAYSATPLLTSPYAATTPVFSSPFYSTPITYSTTHFIK</sequence>
<name>A0A0L7LGL2_OPEBR</name>
<evidence type="ECO:0000256" key="1">
    <source>
        <dbReference type="SAM" id="SignalP"/>
    </source>
</evidence>
<organism evidence="2 3">
    <name type="scientific">Operophtera brumata</name>
    <name type="common">Winter moth</name>
    <name type="synonym">Phalaena brumata</name>
    <dbReference type="NCBI Taxonomy" id="104452"/>
    <lineage>
        <taxon>Eukaryota</taxon>
        <taxon>Metazoa</taxon>
        <taxon>Ecdysozoa</taxon>
        <taxon>Arthropoda</taxon>
        <taxon>Hexapoda</taxon>
        <taxon>Insecta</taxon>
        <taxon>Pterygota</taxon>
        <taxon>Neoptera</taxon>
        <taxon>Endopterygota</taxon>
        <taxon>Lepidoptera</taxon>
        <taxon>Glossata</taxon>
        <taxon>Ditrysia</taxon>
        <taxon>Geometroidea</taxon>
        <taxon>Geometridae</taxon>
        <taxon>Larentiinae</taxon>
        <taxon>Operophtera</taxon>
    </lineage>
</organism>
<evidence type="ECO:0000313" key="2">
    <source>
        <dbReference type="EMBL" id="KOB74592.1"/>
    </source>
</evidence>
<evidence type="ECO:0000313" key="3">
    <source>
        <dbReference type="Proteomes" id="UP000037510"/>
    </source>
</evidence>
<dbReference type="AlphaFoldDB" id="A0A0L7LGL2"/>
<feature type="signal peptide" evidence="1">
    <location>
        <begin position="1"/>
        <end position="15"/>
    </location>
</feature>